<proteinExistence type="predicted"/>
<protein>
    <recommendedName>
        <fullName evidence="1">N-acetyltransferase domain-containing protein</fullName>
    </recommendedName>
</protein>
<dbReference type="InterPro" id="IPR000182">
    <property type="entry name" value="GNAT_dom"/>
</dbReference>
<sequence length="182" mass="21359">MFTYKVDEEISLKLVTHRDAEEIFDLIERNRKHLRKWLGWLDVSTEIETTYQFIDANLRKFVVDEALDTAILYKGKIVGKIGLHTMNIGNKSAQIGYMLDENYEGKGIMTRAAKAMTDLGMYEYDLHKIEIRAAVENKKSRAIPERLGYKKEGRIRSAEWLYNEYVDHVVYGMLRSEWLTRT</sequence>
<dbReference type="InterPro" id="IPR051908">
    <property type="entry name" value="Ribosomal_N-acetyltransferase"/>
</dbReference>
<dbReference type="PROSITE" id="PS51186">
    <property type="entry name" value="GNAT"/>
    <property type="match status" value="1"/>
</dbReference>
<gene>
    <name evidence="2" type="ORF">CD32_04100</name>
</gene>
<accession>A0A0A3IWG0</accession>
<dbReference type="PANTHER" id="PTHR43441:SF12">
    <property type="entry name" value="RIBOSOMAL N-ACETYLTRANSFERASE YDAF-RELATED"/>
    <property type="match status" value="1"/>
</dbReference>
<dbReference type="EMBL" id="JPVP01000048">
    <property type="protein sequence ID" value="KGR87218.1"/>
    <property type="molecule type" value="Genomic_DNA"/>
</dbReference>
<dbReference type="OrthoDB" id="9784707at2"/>
<dbReference type="GO" id="GO:1990189">
    <property type="term" value="F:protein N-terminal-serine acetyltransferase activity"/>
    <property type="evidence" value="ECO:0007669"/>
    <property type="project" value="TreeGrafter"/>
</dbReference>
<evidence type="ECO:0000313" key="2">
    <source>
        <dbReference type="EMBL" id="KGR87218.1"/>
    </source>
</evidence>
<dbReference type="RefSeq" id="WP_036151553.1">
    <property type="nucleotide sequence ID" value="NZ_AVCX01000015.1"/>
</dbReference>
<dbReference type="STRING" id="1220589.CD32_04100"/>
<evidence type="ECO:0000259" key="1">
    <source>
        <dbReference type="PROSITE" id="PS51186"/>
    </source>
</evidence>
<dbReference type="PANTHER" id="PTHR43441">
    <property type="entry name" value="RIBOSOMAL-PROTEIN-SERINE ACETYLTRANSFERASE"/>
    <property type="match status" value="1"/>
</dbReference>
<dbReference type="Pfam" id="PF13302">
    <property type="entry name" value="Acetyltransf_3"/>
    <property type="match status" value="1"/>
</dbReference>
<dbReference type="SUPFAM" id="SSF55729">
    <property type="entry name" value="Acyl-CoA N-acyltransferases (Nat)"/>
    <property type="match status" value="1"/>
</dbReference>
<dbReference type="GO" id="GO:0005737">
    <property type="term" value="C:cytoplasm"/>
    <property type="evidence" value="ECO:0007669"/>
    <property type="project" value="TreeGrafter"/>
</dbReference>
<name>A0A0A3IWG0_9BACI</name>
<dbReference type="GO" id="GO:0008999">
    <property type="term" value="F:protein-N-terminal-alanine acetyltransferase activity"/>
    <property type="evidence" value="ECO:0007669"/>
    <property type="project" value="TreeGrafter"/>
</dbReference>
<dbReference type="eggNOG" id="COG1670">
    <property type="taxonomic scope" value="Bacteria"/>
</dbReference>
<dbReference type="InterPro" id="IPR016181">
    <property type="entry name" value="Acyl_CoA_acyltransferase"/>
</dbReference>
<feature type="domain" description="N-acetyltransferase" evidence="1">
    <location>
        <begin position="10"/>
        <end position="176"/>
    </location>
</feature>
<dbReference type="AlphaFoldDB" id="A0A0A3IWG0"/>
<evidence type="ECO:0000313" key="3">
    <source>
        <dbReference type="Proteomes" id="UP000030437"/>
    </source>
</evidence>
<comment type="caution">
    <text evidence="2">The sequence shown here is derived from an EMBL/GenBank/DDBJ whole genome shotgun (WGS) entry which is preliminary data.</text>
</comment>
<reference evidence="2 3" key="1">
    <citation type="submission" date="2014-02" db="EMBL/GenBank/DDBJ databases">
        <title>Draft genome sequence of Lysinibacillus odysseyi NBRC 100172.</title>
        <authorList>
            <person name="Zhang F."/>
            <person name="Wang G."/>
            <person name="Zhang L."/>
        </authorList>
    </citation>
    <scope>NUCLEOTIDE SEQUENCE [LARGE SCALE GENOMIC DNA]</scope>
    <source>
        <strain evidence="2 3">NBRC 100172</strain>
    </source>
</reference>
<dbReference type="Gene3D" id="3.40.630.30">
    <property type="match status" value="1"/>
</dbReference>
<dbReference type="Proteomes" id="UP000030437">
    <property type="component" value="Unassembled WGS sequence"/>
</dbReference>
<organism evidence="2 3">
    <name type="scientific">Lysinibacillus odysseyi 34hs-1 = NBRC 100172</name>
    <dbReference type="NCBI Taxonomy" id="1220589"/>
    <lineage>
        <taxon>Bacteria</taxon>
        <taxon>Bacillati</taxon>
        <taxon>Bacillota</taxon>
        <taxon>Bacilli</taxon>
        <taxon>Bacillales</taxon>
        <taxon>Bacillaceae</taxon>
        <taxon>Lysinibacillus</taxon>
    </lineage>
</organism>
<keyword evidence="3" id="KW-1185">Reference proteome</keyword>